<dbReference type="OrthoDB" id="7298860at2"/>
<reference evidence="4" key="1">
    <citation type="submission" date="2018-05" db="EMBL/GenBank/DDBJ databases">
        <title>Azospirillum thermophila sp. nov., a novel isolated from hot spring.</title>
        <authorList>
            <person name="Zhao Z."/>
        </authorList>
    </citation>
    <scope>NUCLEOTIDE SEQUENCE [LARGE SCALE GENOMIC DNA]</scope>
    <source>
        <strain evidence="4">CFH 70021</strain>
        <plasmid evidence="4">unnamed1</plasmid>
    </source>
</reference>
<dbReference type="PRINTS" id="PR00313">
    <property type="entry name" value="CABNDNGRPT"/>
</dbReference>
<keyword evidence="3" id="KW-0614">Plasmid</keyword>
<dbReference type="PANTHER" id="PTHR38340:SF1">
    <property type="entry name" value="S-LAYER PROTEIN"/>
    <property type="match status" value="1"/>
</dbReference>
<dbReference type="RefSeq" id="WP_109331822.1">
    <property type="nucleotide sequence ID" value="NZ_CP029356.1"/>
</dbReference>
<protein>
    <recommendedName>
        <fullName evidence="5">Calcium-binding protein</fullName>
    </recommendedName>
</protein>
<dbReference type="EMBL" id="CP029356">
    <property type="protein sequence ID" value="AWK88995.1"/>
    <property type="molecule type" value="Genomic_DNA"/>
</dbReference>
<keyword evidence="4" id="KW-1185">Reference proteome</keyword>
<dbReference type="InterPro" id="IPR001343">
    <property type="entry name" value="Hemolysn_Ca-bd"/>
</dbReference>
<accession>A0A2S2CX54</accession>
<keyword evidence="2" id="KW-0964">Secreted</keyword>
<dbReference type="Proteomes" id="UP000245629">
    <property type="component" value="Plasmid unnamed1"/>
</dbReference>
<evidence type="ECO:0000313" key="3">
    <source>
        <dbReference type="EMBL" id="AWK88995.1"/>
    </source>
</evidence>
<organism evidence="3 4">
    <name type="scientific">Azospirillum thermophilum</name>
    <dbReference type="NCBI Taxonomy" id="2202148"/>
    <lineage>
        <taxon>Bacteria</taxon>
        <taxon>Pseudomonadati</taxon>
        <taxon>Pseudomonadota</taxon>
        <taxon>Alphaproteobacteria</taxon>
        <taxon>Rhodospirillales</taxon>
        <taxon>Azospirillaceae</taxon>
        <taxon>Azospirillum</taxon>
    </lineage>
</organism>
<evidence type="ECO:0008006" key="5">
    <source>
        <dbReference type="Google" id="ProtNLM"/>
    </source>
</evidence>
<dbReference type="KEGG" id="azz:DEW08_23485"/>
<dbReference type="Pfam" id="PF00353">
    <property type="entry name" value="HemolysinCabind"/>
    <property type="match status" value="6"/>
</dbReference>
<dbReference type="SUPFAM" id="SSF51120">
    <property type="entry name" value="beta-Roll"/>
    <property type="match status" value="3"/>
</dbReference>
<comment type="subcellular location">
    <subcellularLocation>
        <location evidence="1">Secreted</location>
    </subcellularLocation>
</comment>
<dbReference type="InterPro" id="IPR011049">
    <property type="entry name" value="Serralysin-like_metalloprot_C"/>
</dbReference>
<evidence type="ECO:0000256" key="2">
    <source>
        <dbReference type="ARBA" id="ARBA00022525"/>
    </source>
</evidence>
<dbReference type="InterPro" id="IPR018511">
    <property type="entry name" value="Hemolysin-typ_Ca-bd_CS"/>
</dbReference>
<dbReference type="GO" id="GO:0005576">
    <property type="term" value="C:extracellular region"/>
    <property type="evidence" value="ECO:0007669"/>
    <property type="project" value="UniProtKB-SubCell"/>
</dbReference>
<evidence type="ECO:0000313" key="4">
    <source>
        <dbReference type="Proteomes" id="UP000245629"/>
    </source>
</evidence>
<gene>
    <name evidence="3" type="ORF">DEW08_23485</name>
</gene>
<dbReference type="PROSITE" id="PS00330">
    <property type="entry name" value="HEMOLYSIN_CALCIUM"/>
    <property type="match status" value="2"/>
</dbReference>
<dbReference type="InterPro" id="IPR050557">
    <property type="entry name" value="RTX_toxin/Mannuronan_C5-epim"/>
</dbReference>
<sequence length="494" mass="50246">MAVEYVYGSNGSDRIFRGRGSQWIFGRDGNDTLGGGNGSDTVEGGSGHDVLYGGDDASRDLLIGGTGNDSFWVNGPEDGIIEERGQGTDTVHARSSWILGRNLENLVLQEAGATANGSATGNELANRITGNSGSNRIDGLAGNDTLLGLDGRDTMWGGAGNDWLYGGTGNDLMGGGSGSDRLFGGAGNDTLYAGDDASSDTLAGGLGNDVYWINGTAPDRIDALRDTVQEGAGGGTDTVYIKGSGWLAANVERMIAQEQDPGSRSLLIGNGLSNGIRGNSGANSLAGGGGDDTLDGMAGNDTLLGQSGDDVLLGRDGTDSLTGGSGDDLLMGGDGDDVLTAHDLFQYGNAGRDTLIGGRGDDRIDGGGTPTRWDAVDFGDPGDLFLFSKEVGGFGTDELTGFNDENDRIVFSRYGRDDLAGAVTVTSLGALPNNPGTVQWAADFSFRDGSSLHVTGVSIGAPAFTEGRDYVFAGSDTSGAGGLPLPLSGGGVPF</sequence>
<dbReference type="GO" id="GO:0005509">
    <property type="term" value="F:calcium ion binding"/>
    <property type="evidence" value="ECO:0007669"/>
    <property type="project" value="InterPro"/>
</dbReference>
<proteinExistence type="predicted"/>
<evidence type="ECO:0000256" key="1">
    <source>
        <dbReference type="ARBA" id="ARBA00004613"/>
    </source>
</evidence>
<dbReference type="PANTHER" id="PTHR38340">
    <property type="entry name" value="S-LAYER PROTEIN"/>
    <property type="match status" value="1"/>
</dbReference>
<dbReference type="Gene3D" id="2.150.10.10">
    <property type="entry name" value="Serralysin-like metalloprotease, C-terminal"/>
    <property type="match status" value="5"/>
</dbReference>
<name>A0A2S2CX54_9PROT</name>
<dbReference type="AlphaFoldDB" id="A0A2S2CX54"/>
<geneLocation type="plasmid" evidence="3 4">
    <name>unnamed1</name>
</geneLocation>